<feature type="compositionally biased region" description="Polar residues" evidence="1">
    <location>
        <begin position="1"/>
        <end position="15"/>
    </location>
</feature>
<evidence type="ECO:0000313" key="2">
    <source>
        <dbReference type="EMBL" id="MBS6634913.1"/>
    </source>
</evidence>
<reference evidence="2" key="1">
    <citation type="submission" date="2021-02" db="EMBL/GenBank/DDBJ databases">
        <title>Infant gut strain persistence is associated with maternal origin, phylogeny, and functional potential including surface adhesion and iron acquisition.</title>
        <authorList>
            <person name="Lou Y.C."/>
        </authorList>
    </citation>
    <scope>NUCLEOTIDE SEQUENCE</scope>
    <source>
        <strain evidence="2">L1_008_092G1_dasL1_008_092G1_concoct_16</strain>
    </source>
</reference>
<dbReference type="RefSeq" id="WP_303952577.1">
    <property type="nucleotide sequence ID" value="NZ_JAGZXI010000005.1"/>
</dbReference>
<dbReference type="SUPFAM" id="SSF48208">
    <property type="entry name" value="Six-hairpin glycosidases"/>
    <property type="match status" value="1"/>
</dbReference>
<sequence length="424" mass="46296">MNSQPSSHTAHSPASVSEYAERTSSHAEAAAVSVTDTFVHRILGVPGALIGSIQVPDPRPLSQRLNTWHYWWQAHLLECIIDAGQRHLREGRITEAQEQLHRARSLLRGINVRNLGRYANDYFDDMAWLTLAVGRMNSFSIELTGANDVAAQDAGAALFEQLAKGFAPGGGMSWRKSKRDFVNAAATAPAAIAYARAGDPHTAAALMDWMNATLWDAERSLYIDGVNVRGEEGEEHEYERGEYTYNQGTALGALLTLAASGVPCEVDPIEQAERLIVGIVKHMTEEVEFVSGARRRILISHGDGDGGLFTGILVRYLGMAASSPLLSDEARALASNLIYSTARALWEGRREFDPNLPMNELGIDPNEIRGKALVQFSPRFTQATSEALKPGAPVELSTQLQAWTILEAAARLAHTRDIASHRGY</sequence>
<accession>A0A943Y5V8</accession>
<evidence type="ECO:0000256" key="1">
    <source>
        <dbReference type="SAM" id="MobiDB-lite"/>
    </source>
</evidence>
<dbReference type="EMBL" id="JAGZXI010000005">
    <property type="protein sequence ID" value="MBS6634913.1"/>
    <property type="molecule type" value="Genomic_DNA"/>
</dbReference>
<comment type="caution">
    <text evidence="2">The sequence shown here is derived from an EMBL/GenBank/DDBJ whole genome shotgun (WGS) entry which is preliminary data.</text>
</comment>
<dbReference type="Pfam" id="PF03663">
    <property type="entry name" value="Glyco_hydro_76"/>
    <property type="match status" value="1"/>
</dbReference>
<protein>
    <submittedName>
        <fullName evidence="2">Glycoside hydrolase family 76</fullName>
    </submittedName>
</protein>
<name>A0A943Y5V8_9MICC</name>
<keyword evidence="2" id="KW-0378">Hydrolase</keyword>
<dbReference type="PANTHER" id="PTHR47791">
    <property type="entry name" value="MEIOTICALLY UP-REGULATED GENE 191 PROTEIN"/>
    <property type="match status" value="1"/>
</dbReference>
<dbReference type="PANTHER" id="PTHR47791:SF3">
    <property type="entry name" value="MEIOTICALLY UP-REGULATED GENE 191 PROTEIN"/>
    <property type="match status" value="1"/>
</dbReference>
<proteinExistence type="predicted"/>
<dbReference type="GO" id="GO:0016787">
    <property type="term" value="F:hydrolase activity"/>
    <property type="evidence" value="ECO:0007669"/>
    <property type="project" value="UniProtKB-KW"/>
</dbReference>
<feature type="region of interest" description="Disordered" evidence="1">
    <location>
        <begin position="1"/>
        <end position="22"/>
    </location>
</feature>
<gene>
    <name evidence="2" type="ORF">KH265_04555</name>
</gene>
<evidence type="ECO:0000313" key="3">
    <source>
        <dbReference type="Proteomes" id="UP000739069"/>
    </source>
</evidence>
<dbReference type="AlphaFoldDB" id="A0A943Y5V8"/>
<dbReference type="Gene3D" id="1.50.10.20">
    <property type="match status" value="1"/>
</dbReference>
<dbReference type="InterPro" id="IPR053169">
    <property type="entry name" value="MUG_Protein"/>
</dbReference>
<organism evidence="2 3">
    <name type="scientific">Rothia mucilaginosa</name>
    <dbReference type="NCBI Taxonomy" id="43675"/>
    <lineage>
        <taxon>Bacteria</taxon>
        <taxon>Bacillati</taxon>
        <taxon>Actinomycetota</taxon>
        <taxon>Actinomycetes</taxon>
        <taxon>Micrococcales</taxon>
        <taxon>Micrococcaceae</taxon>
        <taxon>Rothia</taxon>
    </lineage>
</organism>
<dbReference type="InterPro" id="IPR008928">
    <property type="entry name" value="6-hairpin_glycosidase_sf"/>
</dbReference>
<dbReference type="Proteomes" id="UP000739069">
    <property type="component" value="Unassembled WGS sequence"/>
</dbReference>
<dbReference type="GO" id="GO:0005975">
    <property type="term" value="P:carbohydrate metabolic process"/>
    <property type="evidence" value="ECO:0007669"/>
    <property type="project" value="InterPro"/>
</dbReference>
<dbReference type="InterPro" id="IPR005198">
    <property type="entry name" value="Glyco_hydro_76"/>
</dbReference>